<reference evidence="1 2" key="1">
    <citation type="submission" date="2019-08" db="EMBL/GenBank/DDBJ databases">
        <title>Ulvibacter marinistellae sp. nov., isolated from a starfish, Patiria pectinifera.</title>
        <authorList>
            <person name="Kawano K."/>
            <person name="Ushijima N."/>
            <person name="Kihara M."/>
            <person name="Itoh H."/>
        </authorList>
    </citation>
    <scope>NUCLEOTIDE SEQUENCE [LARGE SCALE GENOMIC DNA]</scope>
    <source>
        <strain evidence="1 2">KK4</strain>
    </source>
</reference>
<name>A0A5J4FY66_9FLAO</name>
<gene>
    <name evidence="1" type="ORF">ULMS_05030</name>
</gene>
<accession>A0A5J4FY66</accession>
<dbReference type="AlphaFoldDB" id="A0A5J4FY66"/>
<proteinExistence type="predicted"/>
<organism evidence="1 2">
    <name type="scientific">Patiriisocius marinistellae</name>
    <dbReference type="NCBI Taxonomy" id="2494560"/>
    <lineage>
        <taxon>Bacteria</taxon>
        <taxon>Pseudomonadati</taxon>
        <taxon>Bacteroidota</taxon>
        <taxon>Flavobacteriia</taxon>
        <taxon>Flavobacteriales</taxon>
        <taxon>Flavobacteriaceae</taxon>
        <taxon>Patiriisocius</taxon>
    </lineage>
</organism>
<dbReference type="Proteomes" id="UP000326994">
    <property type="component" value="Unassembled WGS sequence"/>
</dbReference>
<keyword evidence="2" id="KW-1185">Reference proteome</keyword>
<evidence type="ECO:0000313" key="2">
    <source>
        <dbReference type="Proteomes" id="UP000326994"/>
    </source>
</evidence>
<evidence type="ECO:0000313" key="1">
    <source>
        <dbReference type="EMBL" id="GEQ84995.1"/>
    </source>
</evidence>
<dbReference type="EMBL" id="BKCF01000001">
    <property type="protein sequence ID" value="GEQ84995.1"/>
    <property type="molecule type" value="Genomic_DNA"/>
</dbReference>
<sequence length="81" mass="9193">MAPAAARVFIDDINSALFMTITEEESNDIHKVVIKDTSENYTTSLLYSFFDGKQNPTLFFNTSFWKIVHPEITLPPPEVVV</sequence>
<comment type="caution">
    <text evidence="1">The sequence shown here is derived from an EMBL/GenBank/DDBJ whole genome shotgun (WGS) entry which is preliminary data.</text>
</comment>
<protein>
    <submittedName>
        <fullName evidence="1">Uncharacterized protein</fullName>
    </submittedName>
</protein>